<comment type="caution">
    <text evidence="2">The sequence shown here is derived from an EMBL/GenBank/DDBJ whole genome shotgun (WGS) entry which is preliminary data.</text>
</comment>
<evidence type="ECO:0000313" key="3">
    <source>
        <dbReference type="Proteomes" id="UP000023152"/>
    </source>
</evidence>
<reference evidence="2 3" key="1">
    <citation type="journal article" date="2013" name="Curr. Biol.">
        <title>The Genome of the Foraminiferan Reticulomyxa filosa.</title>
        <authorList>
            <person name="Glockner G."/>
            <person name="Hulsmann N."/>
            <person name="Schleicher M."/>
            <person name="Noegel A.A."/>
            <person name="Eichinger L."/>
            <person name="Gallinger C."/>
            <person name="Pawlowski J."/>
            <person name="Sierra R."/>
            <person name="Euteneuer U."/>
            <person name="Pillet L."/>
            <person name="Moustafa A."/>
            <person name="Platzer M."/>
            <person name="Groth M."/>
            <person name="Szafranski K."/>
            <person name="Schliwa M."/>
        </authorList>
    </citation>
    <scope>NUCLEOTIDE SEQUENCE [LARGE SCALE GENOMIC DNA]</scope>
</reference>
<dbReference type="AlphaFoldDB" id="X6P4D5"/>
<protein>
    <submittedName>
        <fullName evidence="2">Uncharacterized protein</fullName>
    </submittedName>
</protein>
<accession>X6P4D5</accession>
<keyword evidence="3" id="KW-1185">Reference proteome</keyword>
<proteinExistence type="predicted"/>
<evidence type="ECO:0000313" key="2">
    <source>
        <dbReference type="EMBL" id="ETO32457.1"/>
    </source>
</evidence>
<feature type="region of interest" description="Disordered" evidence="1">
    <location>
        <begin position="130"/>
        <end position="157"/>
    </location>
</feature>
<dbReference type="EMBL" id="ASPP01004190">
    <property type="protein sequence ID" value="ETO32457.1"/>
    <property type="molecule type" value="Genomic_DNA"/>
</dbReference>
<feature type="non-terminal residue" evidence="2">
    <location>
        <position position="157"/>
    </location>
</feature>
<organism evidence="2 3">
    <name type="scientific">Reticulomyxa filosa</name>
    <dbReference type="NCBI Taxonomy" id="46433"/>
    <lineage>
        <taxon>Eukaryota</taxon>
        <taxon>Sar</taxon>
        <taxon>Rhizaria</taxon>
        <taxon>Retaria</taxon>
        <taxon>Foraminifera</taxon>
        <taxon>Monothalamids</taxon>
        <taxon>Reticulomyxidae</taxon>
        <taxon>Reticulomyxa</taxon>
    </lineage>
</organism>
<dbReference type="Proteomes" id="UP000023152">
    <property type="component" value="Unassembled WGS sequence"/>
</dbReference>
<evidence type="ECO:0000256" key="1">
    <source>
        <dbReference type="SAM" id="MobiDB-lite"/>
    </source>
</evidence>
<gene>
    <name evidence="2" type="ORF">RFI_04660</name>
</gene>
<sequence>MVKDPTDQGEMVDLLREIKTIVDSHETNPPTQSQVAQVAIPDIGSKFDDLKEYVRSVVGQLSKQLQTIYPSVTESTPKSLVLKMEETKLYSPPVEHDIQTPQGNDVVLIRSIDTKIQEVCEDNEFLKDRPLEKGKVENVAEEKIAETSKDNNMDTNQ</sequence>
<name>X6P4D5_RETFI</name>